<keyword evidence="4" id="KW-0804">Transcription</keyword>
<dbReference type="EMBL" id="RPOK01000003">
    <property type="protein sequence ID" value="RPJ66529.1"/>
    <property type="molecule type" value="Genomic_DNA"/>
</dbReference>
<evidence type="ECO:0000256" key="1">
    <source>
        <dbReference type="ARBA" id="ARBA00009437"/>
    </source>
</evidence>
<dbReference type="Pfam" id="PF00126">
    <property type="entry name" value="HTH_1"/>
    <property type="match status" value="1"/>
</dbReference>
<evidence type="ECO:0000256" key="3">
    <source>
        <dbReference type="ARBA" id="ARBA00023125"/>
    </source>
</evidence>
<evidence type="ECO:0000259" key="5">
    <source>
        <dbReference type="PROSITE" id="PS50931"/>
    </source>
</evidence>
<feature type="domain" description="HTH lysR-type" evidence="5">
    <location>
        <begin position="1"/>
        <end position="58"/>
    </location>
</feature>
<dbReference type="Gene3D" id="1.10.10.10">
    <property type="entry name" value="Winged helix-like DNA-binding domain superfamily/Winged helix DNA-binding domain"/>
    <property type="match status" value="1"/>
</dbReference>
<evidence type="ECO:0000313" key="7">
    <source>
        <dbReference type="Proteomes" id="UP000275281"/>
    </source>
</evidence>
<dbReference type="InterPro" id="IPR005119">
    <property type="entry name" value="LysR_subst-bd"/>
</dbReference>
<dbReference type="SUPFAM" id="SSF53850">
    <property type="entry name" value="Periplasmic binding protein-like II"/>
    <property type="match status" value="1"/>
</dbReference>
<dbReference type="PANTHER" id="PTHR30126:SF81">
    <property type="entry name" value="HTH-TYPE TRANSCRIPTIONAL REGULATOR ILVY"/>
    <property type="match status" value="1"/>
</dbReference>
<dbReference type="Proteomes" id="UP000275281">
    <property type="component" value="Unassembled WGS sequence"/>
</dbReference>
<dbReference type="AlphaFoldDB" id="A0A3N5Y766"/>
<dbReference type="PROSITE" id="PS50931">
    <property type="entry name" value="HTH_LYSR"/>
    <property type="match status" value="1"/>
</dbReference>
<dbReference type="FunFam" id="1.10.10.10:FF:000001">
    <property type="entry name" value="LysR family transcriptional regulator"/>
    <property type="match status" value="1"/>
</dbReference>
<reference evidence="6 7" key="1">
    <citation type="submission" date="2018-11" db="EMBL/GenBank/DDBJ databases">
        <authorList>
            <person name="Ye M.-Q."/>
            <person name="Du Z.-J."/>
        </authorList>
    </citation>
    <scope>NUCLEOTIDE SEQUENCE [LARGE SCALE GENOMIC DNA]</scope>
    <source>
        <strain evidence="6 7">U0105</strain>
    </source>
</reference>
<keyword evidence="2" id="KW-0805">Transcription regulation</keyword>
<dbReference type="Gene3D" id="3.40.190.10">
    <property type="entry name" value="Periplasmic binding protein-like II"/>
    <property type="match status" value="2"/>
</dbReference>
<dbReference type="InterPro" id="IPR000847">
    <property type="entry name" value="LysR_HTH_N"/>
</dbReference>
<dbReference type="SUPFAM" id="SSF46785">
    <property type="entry name" value="Winged helix' DNA-binding domain"/>
    <property type="match status" value="1"/>
</dbReference>
<dbReference type="InterPro" id="IPR036390">
    <property type="entry name" value="WH_DNA-bd_sf"/>
</dbReference>
<evidence type="ECO:0000313" key="6">
    <source>
        <dbReference type="EMBL" id="RPJ66529.1"/>
    </source>
</evidence>
<comment type="similarity">
    <text evidence="1">Belongs to the LysR transcriptional regulatory family.</text>
</comment>
<dbReference type="PANTHER" id="PTHR30126">
    <property type="entry name" value="HTH-TYPE TRANSCRIPTIONAL REGULATOR"/>
    <property type="match status" value="1"/>
</dbReference>
<dbReference type="RefSeq" id="WP_124027887.1">
    <property type="nucleotide sequence ID" value="NZ_JBHRSN010000006.1"/>
</dbReference>
<proteinExistence type="inferred from homology"/>
<keyword evidence="3" id="KW-0238">DNA-binding</keyword>
<dbReference type="InterPro" id="IPR036388">
    <property type="entry name" value="WH-like_DNA-bd_sf"/>
</dbReference>
<name>A0A3N5Y766_9ALTE</name>
<dbReference type="OrthoDB" id="9803735at2"/>
<keyword evidence="7" id="KW-1185">Reference proteome</keyword>
<comment type="caution">
    <text evidence="6">The sequence shown here is derived from an EMBL/GenBank/DDBJ whole genome shotgun (WGS) entry which is preliminary data.</text>
</comment>
<evidence type="ECO:0000256" key="2">
    <source>
        <dbReference type="ARBA" id="ARBA00023015"/>
    </source>
</evidence>
<sequence>MDFRSLQLFRHLASSLHFGETASALYVSPSTLSRIIQRMEDECGCSLFTRDNRSVTLTHAGERMARFADSVLGEWEGLQQDMQREQTQLQGEVSLYCSVTASQSHLPNIIRQLAVKHPMVTLKLQTGDPAFAIRHVVEKQVDVSIAIKSPQITNDLHFMPLDDVPLVMIAPRQWRISSLESVDWASHPVVMPETGPSKGVVYQWFKKQGIQPNIYANVGGNEAIVSMVALGCGLGFVPQIVLDHSTAASQVSRVPVRDIGAYTLGFCCLASRKNQPLVQALFNMATELSY</sequence>
<dbReference type="Pfam" id="PF03466">
    <property type="entry name" value="LysR_substrate"/>
    <property type="match status" value="1"/>
</dbReference>
<organism evidence="6 7">
    <name type="scientific">Alteromonas sediminis</name>
    <dbReference type="NCBI Taxonomy" id="2259342"/>
    <lineage>
        <taxon>Bacteria</taxon>
        <taxon>Pseudomonadati</taxon>
        <taxon>Pseudomonadota</taxon>
        <taxon>Gammaproteobacteria</taxon>
        <taxon>Alteromonadales</taxon>
        <taxon>Alteromonadaceae</taxon>
        <taxon>Alteromonas/Salinimonas group</taxon>
        <taxon>Alteromonas</taxon>
    </lineage>
</organism>
<dbReference type="GO" id="GO:0000976">
    <property type="term" value="F:transcription cis-regulatory region binding"/>
    <property type="evidence" value="ECO:0007669"/>
    <property type="project" value="TreeGrafter"/>
</dbReference>
<dbReference type="NCBIfam" id="NF008722">
    <property type="entry name" value="PRK11716.1"/>
    <property type="match status" value="1"/>
</dbReference>
<gene>
    <name evidence="6" type="primary">ilvY</name>
    <name evidence="6" type="ORF">DRW07_10600</name>
</gene>
<protein>
    <submittedName>
        <fullName evidence="6">HTH-type transcriptional activator IlvY</fullName>
    </submittedName>
</protein>
<evidence type="ECO:0000256" key="4">
    <source>
        <dbReference type="ARBA" id="ARBA00023163"/>
    </source>
</evidence>
<dbReference type="GO" id="GO:0003700">
    <property type="term" value="F:DNA-binding transcription factor activity"/>
    <property type="evidence" value="ECO:0007669"/>
    <property type="project" value="InterPro"/>
</dbReference>
<accession>A0A3N5Y766</accession>